<evidence type="ECO:0000313" key="1">
    <source>
        <dbReference type="EMBL" id="PWF44006.1"/>
    </source>
</evidence>
<dbReference type="RefSeq" id="WP_106759112.1">
    <property type="nucleotide sequence ID" value="NZ_PXWF02000272.1"/>
</dbReference>
<gene>
    <name evidence="1" type="ORF">C7C56_019915</name>
</gene>
<proteinExistence type="predicted"/>
<protein>
    <submittedName>
        <fullName evidence="1">Uncharacterized protein</fullName>
    </submittedName>
</protein>
<dbReference type="Proteomes" id="UP000241421">
    <property type="component" value="Unassembled WGS sequence"/>
</dbReference>
<dbReference type="OrthoDB" id="8780713at2"/>
<sequence>MSLKKLLDAGQWVPGTKFDAKIKPLGEMSEAAQRRLGYTDADGYWTERGVNRATTRDNDLMRKSTIARAKSGK</sequence>
<dbReference type="AlphaFoldDB" id="A0A2U2HGG6"/>
<evidence type="ECO:0000313" key="2">
    <source>
        <dbReference type="Proteomes" id="UP000241421"/>
    </source>
</evidence>
<accession>A0A2U2HGG6</accession>
<name>A0A2U2HGG6_9BURK</name>
<comment type="caution">
    <text evidence="1">The sequence shown here is derived from an EMBL/GenBank/DDBJ whole genome shotgun (WGS) entry which is preliminary data.</text>
</comment>
<organism evidence="1 2">
    <name type="scientific">Massilia glaciei</name>
    <dbReference type="NCBI Taxonomy" id="1524097"/>
    <lineage>
        <taxon>Bacteria</taxon>
        <taxon>Pseudomonadati</taxon>
        <taxon>Pseudomonadota</taxon>
        <taxon>Betaproteobacteria</taxon>
        <taxon>Burkholderiales</taxon>
        <taxon>Oxalobacteraceae</taxon>
        <taxon>Telluria group</taxon>
        <taxon>Massilia</taxon>
    </lineage>
</organism>
<keyword evidence="2" id="KW-1185">Reference proteome</keyword>
<dbReference type="EMBL" id="PXWF02000272">
    <property type="protein sequence ID" value="PWF44006.1"/>
    <property type="molecule type" value="Genomic_DNA"/>
</dbReference>
<reference evidence="1 2" key="1">
    <citation type="submission" date="2018-04" db="EMBL/GenBank/DDBJ databases">
        <title>Massilia violaceinigra sp. nov., a novel purple-pigmented bacterium isolated from Tianshan glacier, Xinjiang, China.</title>
        <authorList>
            <person name="Wang H."/>
        </authorList>
    </citation>
    <scope>NUCLEOTIDE SEQUENCE [LARGE SCALE GENOMIC DNA]</scope>
    <source>
        <strain evidence="1 2">B448-2</strain>
    </source>
</reference>